<evidence type="ECO:0000313" key="8">
    <source>
        <dbReference type="EMBL" id="NYI71303.1"/>
    </source>
</evidence>
<evidence type="ECO:0000256" key="1">
    <source>
        <dbReference type="ARBA" id="ARBA00022448"/>
    </source>
</evidence>
<dbReference type="GO" id="GO:0015408">
    <property type="term" value="F:ABC-type ferric iron transporter activity"/>
    <property type="evidence" value="ECO:0007669"/>
    <property type="project" value="InterPro"/>
</dbReference>
<dbReference type="InterPro" id="IPR047641">
    <property type="entry name" value="ABC_transpr_MalK/UgpC-like"/>
</dbReference>
<keyword evidence="6" id="KW-0472">Membrane</keyword>
<dbReference type="SMART" id="SM00382">
    <property type="entry name" value="AAA"/>
    <property type="match status" value="1"/>
</dbReference>
<evidence type="ECO:0000256" key="2">
    <source>
        <dbReference type="ARBA" id="ARBA00022475"/>
    </source>
</evidence>
<dbReference type="InterPro" id="IPR015853">
    <property type="entry name" value="ABC_transpr_FbpC"/>
</dbReference>
<evidence type="ECO:0000256" key="6">
    <source>
        <dbReference type="ARBA" id="ARBA00023136"/>
    </source>
</evidence>
<dbReference type="InterPro" id="IPR003439">
    <property type="entry name" value="ABC_transporter-like_ATP-bd"/>
</dbReference>
<proteinExistence type="predicted"/>
<dbReference type="PANTHER" id="PTHR43875:SF15">
    <property type="entry name" value="TREHALOSE IMPORT ATP-BINDING PROTEIN SUGC"/>
    <property type="match status" value="1"/>
</dbReference>
<feature type="domain" description="ABC transporter" evidence="7">
    <location>
        <begin position="5"/>
        <end position="237"/>
    </location>
</feature>
<dbReference type="EMBL" id="JACBZS010000001">
    <property type="protein sequence ID" value="NYI71303.1"/>
    <property type="molecule type" value="Genomic_DNA"/>
</dbReference>
<dbReference type="InterPro" id="IPR008995">
    <property type="entry name" value="Mo/tungstate-bd_C_term_dom"/>
</dbReference>
<dbReference type="GO" id="GO:0016887">
    <property type="term" value="F:ATP hydrolysis activity"/>
    <property type="evidence" value="ECO:0007669"/>
    <property type="project" value="InterPro"/>
</dbReference>
<dbReference type="Gene3D" id="2.40.50.140">
    <property type="entry name" value="Nucleic acid-binding proteins"/>
    <property type="match status" value="1"/>
</dbReference>
<name>A0A7Z0D991_9ACTN</name>
<dbReference type="Gene3D" id="3.40.50.300">
    <property type="entry name" value="P-loop containing nucleotide triphosphate hydrolases"/>
    <property type="match status" value="1"/>
</dbReference>
<keyword evidence="1" id="KW-0813">Transport</keyword>
<dbReference type="PROSITE" id="PS00211">
    <property type="entry name" value="ABC_TRANSPORTER_1"/>
    <property type="match status" value="1"/>
</dbReference>
<dbReference type="SUPFAM" id="SSF50331">
    <property type="entry name" value="MOP-like"/>
    <property type="match status" value="1"/>
</dbReference>
<dbReference type="InterPro" id="IPR027417">
    <property type="entry name" value="P-loop_NTPase"/>
</dbReference>
<dbReference type="AlphaFoldDB" id="A0A7Z0D991"/>
<reference evidence="8 9" key="1">
    <citation type="submission" date="2020-07" db="EMBL/GenBank/DDBJ databases">
        <title>Sequencing the genomes of 1000 actinobacteria strains.</title>
        <authorList>
            <person name="Klenk H.-P."/>
        </authorList>
    </citation>
    <scope>NUCLEOTIDE SEQUENCE [LARGE SCALE GENOMIC DNA]</scope>
    <source>
        <strain evidence="8 9">DSM 103164</strain>
    </source>
</reference>
<keyword evidence="4" id="KW-0067">ATP-binding</keyword>
<dbReference type="InterPro" id="IPR017871">
    <property type="entry name" value="ABC_transporter-like_CS"/>
</dbReference>
<dbReference type="FunFam" id="3.40.50.300:FF:000042">
    <property type="entry name" value="Maltose/maltodextrin ABC transporter, ATP-binding protein"/>
    <property type="match status" value="1"/>
</dbReference>
<dbReference type="InterPro" id="IPR013611">
    <property type="entry name" value="Transp-assoc_OB_typ2"/>
</dbReference>
<dbReference type="Pfam" id="PF00005">
    <property type="entry name" value="ABC_tran"/>
    <property type="match status" value="1"/>
</dbReference>
<dbReference type="Gene3D" id="2.40.50.100">
    <property type="match status" value="1"/>
</dbReference>
<dbReference type="Pfam" id="PF08402">
    <property type="entry name" value="TOBE_2"/>
    <property type="match status" value="1"/>
</dbReference>
<dbReference type="RefSeq" id="WP_179445144.1">
    <property type="nucleotide sequence ID" value="NZ_JACBZS010000001.1"/>
</dbReference>
<keyword evidence="5" id="KW-1278">Translocase</keyword>
<evidence type="ECO:0000256" key="3">
    <source>
        <dbReference type="ARBA" id="ARBA00022741"/>
    </source>
</evidence>
<sequence length="341" mass="37191">MSAALTVQSVTKTFRPGEPRILDDITLTADAGRITTILGESGCGKTTLLRIVAGLEEPSSGRLLIADRDVTRLAPVDRDVAMVFQTFGLYPAKTVAKNIEFPLKMAKVAPAERRTRAAEVAAIMHIEHLMNRLPAELSGGQRQRVGICRALVRRPRLLLMDEPLSALDPKLRNELRTEIVALQRAIGSTILYVTHDQTEAMTMSDTVVVMRGGRIEQAGPPDKVFARPASTYVAEFLGNMNLNPAPDVERAGGYAETVGIRPEHFGLAGTRPAAEDDFVVSGRLERCELLGADRILHVRAGEILWRARVDADAPIGDEITLVASRDQVHTFDTETGARRAT</sequence>
<evidence type="ECO:0000313" key="9">
    <source>
        <dbReference type="Proteomes" id="UP000527616"/>
    </source>
</evidence>
<gene>
    <name evidence="8" type="ORF">GGQ54_001863</name>
</gene>
<organism evidence="8 9">
    <name type="scientific">Naumannella cuiyingiana</name>
    <dbReference type="NCBI Taxonomy" id="1347891"/>
    <lineage>
        <taxon>Bacteria</taxon>
        <taxon>Bacillati</taxon>
        <taxon>Actinomycetota</taxon>
        <taxon>Actinomycetes</taxon>
        <taxon>Propionibacteriales</taxon>
        <taxon>Propionibacteriaceae</taxon>
        <taxon>Naumannella</taxon>
    </lineage>
</organism>
<evidence type="ECO:0000256" key="5">
    <source>
        <dbReference type="ARBA" id="ARBA00022967"/>
    </source>
</evidence>
<dbReference type="InterPro" id="IPR003593">
    <property type="entry name" value="AAA+_ATPase"/>
</dbReference>
<keyword evidence="3" id="KW-0547">Nucleotide-binding</keyword>
<keyword evidence="8" id="KW-0762">Sugar transport</keyword>
<dbReference type="PANTHER" id="PTHR43875">
    <property type="entry name" value="MALTODEXTRIN IMPORT ATP-BINDING PROTEIN MSMX"/>
    <property type="match status" value="1"/>
</dbReference>
<comment type="caution">
    <text evidence="8">The sequence shown here is derived from an EMBL/GenBank/DDBJ whole genome shotgun (WGS) entry which is preliminary data.</text>
</comment>
<dbReference type="InterPro" id="IPR012340">
    <property type="entry name" value="NA-bd_OB-fold"/>
</dbReference>
<evidence type="ECO:0000256" key="4">
    <source>
        <dbReference type="ARBA" id="ARBA00022840"/>
    </source>
</evidence>
<dbReference type="Proteomes" id="UP000527616">
    <property type="component" value="Unassembled WGS sequence"/>
</dbReference>
<keyword evidence="2" id="KW-1003">Cell membrane</keyword>
<dbReference type="GO" id="GO:0055052">
    <property type="term" value="C:ATP-binding cassette (ABC) transporter complex, substrate-binding subunit-containing"/>
    <property type="evidence" value="ECO:0007669"/>
    <property type="project" value="TreeGrafter"/>
</dbReference>
<accession>A0A7Z0D991</accession>
<dbReference type="PROSITE" id="PS50893">
    <property type="entry name" value="ABC_TRANSPORTER_2"/>
    <property type="match status" value="1"/>
</dbReference>
<dbReference type="GO" id="GO:0005524">
    <property type="term" value="F:ATP binding"/>
    <property type="evidence" value="ECO:0007669"/>
    <property type="project" value="UniProtKB-KW"/>
</dbReference>
<evidence type="ECO:0000259" key="7">
    <source>
        <dbReference type="PROSITE" id="PS50893"/>
    </source>
</evidence>
<protein>
    <submittedName>
        <fullName evidence="8">ABC-type sugar transport system ATPase subunit</fullName>
    </submittedName>
</protein>
<keyword evidence="9" id="KW-1185">Reference proteome</keyword>
<dbReference type="SUPFAM" id="SSF52540">
    <property type="entry name" value="P-loop containing nucleoside triphosphate hydrolases"/>
    <property type="match status" value="1"/>
</dbReference>
<dbReference type="CDD" id="cd03259">
    <property type="entry name" value="ABC_Carb_Solutes_like"/>
    <property type="match status" value="1"/>
</dbReference>